<comment type="caution">
    <text evidence="1">The sequence shown here is derived from an EMBL/GenBank/DDBJ whole genome shotgun (WGS) entry which is preliminary data.</text>
</comment>
<sequence>MDTSMYTARSGGLYPFVVENASMYAAKRSGGLYHYVMDGHSHICGQKKWRPIFFCSGWTQYNHVCGQRKWMPSINLPRVETVMNASRIWPYILLQWTEPAIYAAKRNGGLYPSATDRHGHVCGQKKGYILLPRIDTAMYTAKRRAISFCHG</sequence>
<name>A0AAV4JJD7_9GAST</name>
<accession>A0AAV4JJD7</accession>
<dbReference type="Proteomes" id="UP000762676">
    <property type="component" value="Unassembled WGS sequence"/>
</dbReference>
<reference evidence="1 2" key="1">
    <citation type="journal article" date="2021" name="Elife">
        <title>Chloroplast acquisition without the gene transfer in kleptoplastic sea slugs, Plakobranchus ocellatus.</title>
        <authorList>
            <person name="Maeda T."/>
            <person name="Takahashi S."/>
            <person name="Yoshida T."/>
            <person name="Shimamura S."/>
            <person name="Takaki Y."/>
            <person name="Nagai Y."/>
            <person name="Toyoda A."/>
            <person name="Suzuki Y."/>
            <person name="Arimoto A."/>
            <person name="Ishii H."/>
            <person name="Satoh N."/>
            <person name="Nishiyama T."/>
            <person name="Hasebe M."/>
            <person name="Maruyama T."/>
            <person name="Minagawa J."/>
            <person name="Obokata J."/>
            <person name="Shigenobu S."/>
        </authorList>
    </citation>
    <scope>NUCLEOTIDE SEQUENCE [LARGE SCALE GENOMIC DNA]</scope>
</reference>
<gene>
    <name evidence="1" type="ORF">ElyMa_005111200</name>
</gene>
<dbReference type="AlphaFoldDB" id="A0AAV4JJD7"/>
<proteinExistence type="predicted"/>
<dbReference type="EMBL" id="BMAT01010216">
    <property type="protein sequence ID" value="GFS22530.1"/>
    <property type="molecule type" value="Genomic_DNA"/>
</dbReference>
<evidence type="ECO:0000313" key="1">
    <source>
        <dbReference type="EMBL" id="GFS22530.1"/>
    </source>
</evidence>
<protein>
    <submittedName>
        <fullName evidence="1">Uncharacterized protein</fullName>
    </submittedName>
</protein>
<evidence type="ECO:0000313" key="2">
    <source>
        <dbReference type="Proteomes" id="UP000762676"/>
    </source>
</evidence>
<keyword evidence="2" id="KW-1185">Reference proteome</keyword>
<organism evidence="1 2">
    <name type="scientific">Elysia marginata</name>
    <dbReference type="NCBI Taxonomy" id="1093978"/>
    <lineage>
        <taxon>Eukaryota</taxon>
        <taxon>Metazoa</taxon>
        <taxon>Spiralia</taxon>
        <taxon>Lophotrochozoa</taxon>
        <taxon>Mollusca</taxon>
        <taxon>Gastropoda</taxon>
        <taxon>Heterobranchia</taxon>
        <taxon>Euthyneura</taxon>
        <taxon>Panpulmonata</taxon>
        <taxon>Sacoglossa</taxon>
        <taxon>Placobranchoidea</taxon>
        <taxon>Plakobranchidae</taxon>
        <taxon>Elysia</taxon>
    </lineage>
</organism>